<reference evidence="3" key="1">
    <citation type="journal article" date="2014" name="Proc. Natl. Acad. Sci. U.S.A.">
        <title>Extensive sampling of basidiomycete genomes demonstrates inadequacy of the white-rot/brown-rot paradigm for wood decay fungi.</title>
        <authorList>
            <person name="Riley R."/>
            <person name="Salamov A.A."/>
            <person name="Brown D.W."/>
            <person name="Nagy L.G."/>
            <person name="Floudas D."/>
            <person name="Held B.W."/>
            <person name="Levasseur A."/>
            <person name="Lombard V."/>
            <person name="Morin E."/>
            <person name="Otillar R."/>
            <person name="Lindquist E.A."/>
            <person name="Sun H."/>
            <person name="LaButti K.M."/>
            <person name="Schmutz J."/>
            <person name="Jabbour D."/>
            <person name="Luo H."/>
            <person name="Baker S.E."/>
            <person name="Pisabarro A.G."/>
            <person name="Walton J.D."/>
            <person name="Blanchette R.A."/>
            <person name="Henrissat B."/>
            <person name="Martin F."/>
            <person name="Cullen D."/>
            <person name="Hibbett D.S."/>
            <person name="Grigoriev I.V."/>
        </authorList>
    </citation>
    <scope>NUCLEOTIDE SEQUENCE [LARGE SCALE GENOMIC DNA]</scope>
    <source>
        <strain evidence="3">CBS 339.88</strain>
    </source>
</reference>
<dbReference type="AlphaFoldDB" id="A0A067SG50"/>
<sequence>MRRRTLPHCRPIASSTRAPDPRPSRCNTTAPLPTNVGHSGSTIGSSLLVTRPPSSRPSLSFLSTHVRFVSYKTPVLHAAA</sequence>
<proteinExistence type="predicted"/>
<evidence type="ECO:0000313" key="2">
    <source>
        <dbReference type="EMBL" id="KDR66729.1"/>
    </source>
</evidence>
<feature type="region of interest" description="Disordered" evidence="1">
    <location>
        <begin position="1"/>
        <end position="46"/>
    </location>
</feature>
<name>A0A067SG50_GALM3</name>
<feature type="compositionally biased region" description="Polar residues" evidence="1">
    <location>
        <begin position="25"/>
        <end position="44"/>
    </location>
</feature>
<keyword evidence="3" id="KW-1185">Reference proteome</keyword>
<dbReference type="HOGENOM" id="CLU_2589926_0_0_1"/>
<evidence type="ECO:0000313" key="3">
    <source>
        <dbReference type="Proteomes" id="UP000027222"/>
    </source>
</evidence>
<evidence type="ECO:0000256" key="1">
    <source>
        <dbReference type="SAM" id="MobiDB-lite"/>
    </source>
</evidence>
<dbReference type="EMBL" id="KL142420">
    <property type="protein sequence ID" value="KDR66729.1"/>
    <property type="molecule type" value="Genomic_DNA"/>
</dbReference>
<gene>
    <name evidence="2" type="ORF">GALMADRAFT_1139147</name>
</gene>
<dbReference type="Proteomes" id="UP000027222">
    <property type="component" value="Unassembled WGS sequence"/>
</dbReference>
<accession>A0A067SG50</accession>
<protein>
    <submittedName>
        <fullName evidence="2">Uncharacterized protein</fullName>
    </submittedName>
</protein>
<organism evidence="2 3">
    <name type="scientific">Galerina marginata (strain CBS 339.88)</name>
    <dbReference type="NCBI Taxonomy" id="685588"/>
    <lineage>
        <taxon>Eukaryota</taxon>
        <taxon>Fungi</taxon>
        <taxon>Dikarya</taxon>
        <taxon>Basidiomycota</taxon>
        <taxon>Agaricomycotina</taxon>
        <taxon>Agaricomycetes</taxon>
        <taxon>Agaricomycetidae</taxon>
        <taxon>Agaricales</taxon>
        <taxon>Agaricineae</taxon>
        <taxon>Strophariaceae</taxon>
        <taxon>Galerina</taxon>
    </lineage>
</organism>